<evidence type="ECO:0000256" key="1">
    <source>
        <dbReference type="SAM" id="MobiDB-lite"/>
    </source>
</evidence>
<protein>
    <submittedName>
        <fullName evidence="2">Uncharacterized protein</fullName>
    </submittedName>
</protein>
<sequence>MASSGSDLIKQGELVSLSSSPAYIRYQRSHSAPETSDQASAEGTVFSSHGSLSTLPRARSTSVGTMTEGLPSLESRTSLHRPHIPPSRVRPTSLPAIKAGYAYHHEKYQKRCSRNACEEEEIQRKWDELQNDINEYERKKDKNEKERDEYKRRADEIRGQQDRLKREEAKLKMQEDECKWQTFEIKMEGNELTRKKDELEDRKRVLQRNRAAEQRLQEELSDTAIYITKYQRE</sequence>
<dbReference type="EMBL" id="KV423966">
    <property type="protein sequence ID" value="KZT57263.1"/>
    <property type="molecule type" value="Genomic_DNA"/>
</dbReference>
<organism evidence="2 3">
    <name type="scientific">Calocera cornea HHB12733</name>
    <dbReference type="NCBI Taxonomy" id="1353952"/>
    <lineage>
        <taxon>Eukaryota</taxon>
        <taxon>Fungi</taxon>
        <taxon>Dikarya</taxon>
        <taxon>Basidiomycota</taxon>
        <taxon>Agaricomycotina</taxon>
        <taxon>Dacrymycetes</taxon>
        <taxon>Dacrymycetales</taxon>
        <taxon>Dacrymycetaceae</taxon>
        <taxon>Calocera</taxon>
    </lineage>
</organism>
<dbReference type="InParanoid" id="A0A165FVU0"/>
<proteinExistence type="predicted"/>
<accession>A0A165FVU0</accession>
<evidence type="ECO:0000313" key="3">
    <source>
        <dbReference type="Proteomes" id="UP000076842"/>
    </source>
</evidence>
<dbReference type="Proteomes" id="UP000076842">
    <property type="component" value="Unassembled WGS sequence"/>
</dbReference>
<gene>
    <name evidence="2" type="ORF">CALCODRAFT_289030</name>
</gene>
<dbReference type="AlphaFoldDB" id="A0A165FVU0"/>
<feature type="compositionally biased region" description="Polar residues" evidence="1">
    <location>
        <begin position="29"/>
        <end position="65"/>
    </location>
</feature>
<name>A0A165FVU0_9BASI</name>
<reference evidence="2 3" key="1">
    <citation type="journal article" date="2016" name="Mol. Biol. Evol.">
        <title>Comparative Genomics of Early-Diverging Mushroom-Forming Fungi Provides Insights into the Origins of Lignocellulose Decay Capabilities.</title>
        <authorList>
            <person name="Nagy L.G."/>
            <person name="Riley R."/>
            <person name="Tritt A."/>
            <person name="Adam C."/>
            <person name="Daum C."/>
            <person name="Floudas D."/>
            <person name="Sun H."/>
            <person name="Yadav J.S."/>
            <person name="Pangilinan J."/>
            <person name="Larsson K.H."/>
            <person name="Matsuura K."/>
            <person name="Barry K."/>
            <person name="Labutti K."/>
            <person name="Kuo R."/>
            <person name="Ohm R.A."/>
            <person name="Bhattacharya S.S."/>
            <person name="Shirouzu T."/>
            <person name="Yoshinaga Y."/>
            <person name="Martin F.M."/>
            <person name="Grigoriev I.V."/>
            <person name="Hibbett D.S."/>
        </authorList>
    </citation>
    <scope>NUCLEOTIDE SEQUENCE [LARGE SCALE GENOMIC DNA]</scope>
    <source>
        <strain evidence="2 3">HHB12733</strain>
    </source>
</reference>
<feature type="region of interest" description="Disordered" evidence="1">
    <location>
        <begin position="129"/>
        <end position="163"/>
    </location>
</feature>
<keyword evidence="3" id="KW-1185">Reference proteome</keyword>
<evidence type="ECO:0000313" key="2">
    <source>
        <dbReference type="EMBL" id="KZT57263.1"/>
    </source>
</evidence>
<feature type="region of interest" description="Disordered" evidence="1">
    <location>
        <begin position="26"/>
        <end position="95"/>
    </location>
</feature>
<feature type="compositionally biased region" description="Basic and acidic residues" evidence="1">
    <location>
        <begin position="135"/>
        <end position="163"/>
    </location>
</feature>